<dbReference type="OrthoDB" id="10042665at2759"/>
<dbReference type="Gene3D" id="3.40.50.300">
    <property type="entry name" value="P-loop containing nucleotide triphosphate hydrolases"/>
    <property type="match status" value="1"/>
</dbReference>
<dbReference type="GO" id="GO:0016887">
    <property type="term" value="F:ATP hydrolysis activity"/>
    <property type="evidence" value="ECO:0007669"/>
    <property type="project" value="InterPro"/>
</dbReference>
<feature type="region of interest" description="Disordered" evidence="1">
    <location>
        <begin position="909"/>
        <end position="946"/>
    </location>
</feature>
<keyword evidence="4" id="KW-1185">Reference proteome</keyword>
<dbReference type="InterPro" id="IPR027417">
    <property type="entry name" value="P-loop_NTPase"/>
</dbReference>
<evidence type="ECO:0000256" key="1">
    <source>
        <dbReference type="SAM" id="MobiDB-lite"/>
    </source>
</evidence>
<name>A0A318Y5G1_ASPNB</name>
<feature type="compositionally biased region" description="Acidic residues" evidence="1">
    <location>
        <begin position="935"/>
        <end position="946"/>
    </location>
</feature>
<dbReference type="Pfam" id="PF00004">
    <property type="entry name" value="AAA"/>
    <property type="match status" value="1"/>
</dbReference>
<feature type="region of interest" description="Disordered" evidence="1">
    <location>
        <begin position="846"/>
        <end position="896"/>
    </location>
</feature>
<feature type="compositionally biased region" description="Basic and acidic residues" evidence="1">
    <location>
        <begin position="55"/>
        <end position="66"/>
    </location>
</feature>
<evidence type="ECO:0000313" key="3">
    <source>
        <dbReference type="EMBL" id="PYH29099.1"/>
    </source>
</evidence>
<evidence type="ECO:0000259" key="2">
    <source>
        <dbReference type="SMART" id="SM00382"/>
    </source>
</evidence>
<evidence type="ECO:0000313" key="4">
    <source>
        <dbReference type="Proteomes" id="UP000247647"/>
    </source>
</evidence>
<sequence length="946" mass="107459">MATITEEPVVEIPVDTPTKLLNQDAPLELLKELQDLRDRIQSLEENNAKIPEQAANDKEDDNHSHDGSASTDTEDEESRHYPCDDSDDVIMDLRYVKWNEFKTMYAEEKRHVIDVLEDTGGAENDLPERIRINYSLLASILKDIVSKIDQSAPFVILRPYKVLVGYDEEIRDRHRQLAAKWKIESEHEELDDTTPLEPGKEPIDSRQAFRALDCLVSFMDRHLSPVISRHRALLKNFTLSPSTIDPTISFSNLWYLFHPGIQVVCWFTPEQSAPHVQPTNRPSIWKVLQVSEGRPVLDSSYSGRVNPFIIRLYKIGYDGGQFGVLSRDFHLPHFSGERPIRSLGIVPTQFVGGYPALRDKLLKQGELFATFATPQHRFYSGSTLTCHMDGASCPGSFNRRTDYIKGNIIVDFKTARNDDQEWVPSLSIPSTMGGTGSEVSESLYIQVLANRESKEYIRSSPETIYDDDWVDAELTKDFIRDDAFLTRQESAPEQQVTRKEFWSNDELVMMPDRACAWNLHRRRWALCDLECMRPVPTDDGWKNLKLRPGHKRMLYAQVKRHFADRESKEDGESQQIDPDVVRGKGEGLIILLHGEPGVGKTSTAECMAAWLGRPLYPITCGDLGTSAGVVEDNLNRISAQAEAWNCVLLLDEADVFLAARSKTELERNAIVSVFLRVLEYYKGLLFLTTNRVGSFDEAFVSRIHLALYYPGLNKGQNHAIWEMNLERAKSRKTSLTIDTGPILEWADATWEQNSKSRTRWNGRQIRNGCQTAIALAEFEAEETSKPVFLQVKHVQQVAAASKEFYDYVSRVLGADMAHRAFVERLRSDDWLPNMSGDRALHRFSSGYNQQSMRSSEEVMSPPRNRRRGGGRANDLVGGGGGGGGSPRTIGAQQWQADRREDFDEVALYQSQSRHQMQKIQESTGRGMLDVHGLPYDDEDDYPDDFE</sequence>
<protein>
    <submittedName>
        <fullName evidence="3">AAA family ATPase</fullName>
    </submittedName>
</protein>
<dbReference type="Pfam" id="PF22942">
    <property type="entry name" value="DUF7025"/>
    <property type="match status" value="1"/>
</dbReference>
<dbReference type="SUPFAM" id="SSF52540">
    <property type="entry name" value="P-loop containing nucleoside triphosphate hydrolases"/>
    <property type="match status" value="1"/>
</dbReference>
<dbReference type="PANTHER" id="PTHR46411:SF2">
    <property type="entry name" value="AAA+ ATPASE DOMAIN-CONTAINING PROTEIN"/>
    <property type="match status" value="1"/>
</dbReference>
<feature type="region of interest" description="Disordered" evidence="1">
    <location>
        <begin position="42"/>
        <end position="84"/>
    </location>
</feature>
<organism evidence="3 4">
    <name type="scientific">Aspergillus neoniger (strain CBS 115656)</name>
    <dbReference type="NCBI Taxonomy" id="1448310"/>
    <lineage>
        <taxon>Eukaryota</taxon>
        <taxon>Fungi</taxon>
        <taxon>Dikarya</taxon>
        <taxon>Ascomycota</taxon>
        <taxon>Pezizomycotina</taxon>
        <taxon>Eurotiomycetes</taxon>
        <taxon>Eurotiomycetidae</taxon>
        <taxon>Eurotiales</taxon>
        <taxon>Aspergillaceae</taxon>
        <taxon>Aspergillus</taxon>
        <taxon>Aspergillus subgen. Circumdati</taxon>
    </lineage>
</organism>
<dbReference type="GeneID" id="37128828"/>
<dbReference type="InterPro" id="IPR056599">
    <property type="entry name" value="AAA_lid_fung"/>
</dbReference>
<dbReference type="InterPro" id="IPR003959">
    <property type="entry name" value="ATPase_AAA_core"/>
</dbReference>
<dbReference type="Proteomes" id="UP000247647">
    <property type="component" value="Unassembled WGS sequence"/>
</dbReference>
<dbReference type="InterPro" id="IPR003593">
    <property type="entry name" value="AAA+_ATPase"/>
</dbReference>
<dbReference type="Pfam" id="PF23232">
    <property type="entry name" value="AAA_lid_13"/>
    <property type="match status" value="1"/>
</dbReference>
<feature type="domain" description="AAA+ ATPase" evidence="2">
    <location>
        <begin position="586"/>
        <end position="711"/>
    </location>
</feature>
<dbReference type="AlphaFoldDB" id="A0A318Y5G1"/>
<dbReference type="EMBL" id="KZ821498">
    <property type="protein sequence ID" value="PYH29099.1"/>
    <property type="molecule type" value="Genomic_DNA"/>
</dbReference>
<feature type="compositionally biased region" description="Polar residues" evidence="1">
    <location>
        <begin position="909"/>
        <end position="923"/>
    </location>
</feature>
<dbReference type="PANTHER" id="PTHR46411">
    <property type="entry name" value="FAMILY ATPASE, PUTATIVE-RELATED"/>
    <property type="match status" value="1"/>
</dbReference>
<dbReference type="SMART" id="SM00382">
    <property type="entry name" value="AAA"/>
    <property type="match status" value="1"/>
</dbReference>
<reference evidence="3" key="1">
    <citation type="submission" date="2016-12" db="EMBL/GenBank/DDBJ databases">
        <title>The genomes of Aspergillus section Nigri reveals drivers in fungal speciation.</title>
        <authorList>
            <consortium name="DOE Joint Genome Institute"/>
            <person name="Vesth T.C."/>
            <person name="Nybo J."/>
            <person name="Theobald S."/>
            <person name="Brandl J."/>
            <person name="Frisvad J.C."/>
            <person name="Nielsen K.F."/>
            <person name="Lyhne E.K."/>
            <person name="Kogle M.E."/>
            <person name="Kuo A."/>
            <person name="Riley R."/>
            <person name="Clum A."/>
            <person name="Nolan M."/>
            <person name="Lipzen A."/>
            <person name="Salamov A."/>
            <person name="Henrissat B."/>
            <person name="Wiebenga A."/>
            <person name="De Vries R.P."/>
            <person name="Grigoriev I.V."/>
            <person name="Mortensen U.H."/>
            <person name="Andersen M.R."/>
            <person name="Baker S.E."/>
        </authorList>
    </citation>
    <scope>NUCLEOTIDE SEQUENCE [LARGE SCALE GENOMIC DNA]</scope>
    <source>
        <strain evidence="3">CBS 115656</strain>
    </source>
</reference>
<dbReference type="CDD" id="cd19481">
    <property type="entry name" value="RecA-like_protease"/>
    <property type="match status" value="1"/>
</dbReference>
<proteinExistence type="predicted"/>
<dbReference type="RefSeq" id="XP_025474577.1">
    <property type="nucleotide sequence ID" value="XM_025626372.1"/>
</dbReference>
<accession>A0A318Y5G1</accession>
<dbReference type="InterPro" id="IPR054289">
    <property type="entry name" value="DUF7025"/>
</dbReference>
<feature type="compositionally biased region" description="Gly residues" evidence="1">
    <location>
        <begin position="876"/>
        <end position="885"/>
    </location>
</feature>
<dbReference type="GO" id="GO:0005524">
    <property type="term" value="F:ATP binding"/>
    <property type="evidence" value="ECO:0007669"/>
    <property type="project" value="InterPro"/>
</dbReference>
<gene>
    <name evidence="3" type="ORF">BO87DRAFT_410790</name>
</gene>